<dbReference type="Pfam" id="PF00550">
    <property type="entry name" value="PP-binding"/>
    <property type="match status" value="1"/>
</dbReference>
<accession>A0A1I7DUM3</accession>
<dbReference type="Pfam" id="PF00109">
    <property type="entry name" value="ketoacyl-synt"/>
    <property type="match status" value="1"/>
</dbReference>
<dbReference type="PANTHER" id="PTHR43775:SF37">
    <property type="entry name" value="SI:DKEY-61P9.11"/>
    <property type="match status" value="1"/>
</dbReference>
<organism evidence="6 7">
    <name type="scientific">Pseudovibrio denitrificans</name>
    <dbReference type="NCBI Taxonomy" id="258256"/>
    <lineage>
        <taxon>Bacteria</taxon>
        <taxon>Pseudomonadati</taxon>
        <taxon>Pseudomonadota</taxon>
        <taxon>Alphaproteobacteria</taxon>
        <taxon>Hyphomicrobiales</taxon>
        <taxon>Stappiaceae</taxon>
        <taxon>Pseudovibrio</taxon>
    </lineage>
</organism>
<sequence>MSVACDPTDFGMGLAIVGMAVRLPQSETLEDYWHTIVGKKACQTWFDKDDLIDEGWDPELVKNPAFMPVKPVISGVEHFDADFFGYSRAEAAHLDPKTRVFHEVAYHALEHAGYGGNIRSEIPIGVFAGASEDPEWLRRTSAMLSRNSVEQFERGILAHKDLLAQLVAFHLDLHGPAYTLYTACSTSLAAVHMAAQSLLFGECDVAIAGGVTIDLPIKSGYLAQEGMIHSLDGYCRPFDAAAKGTLFGDGACAVVLKRLQDAVADRDHIHAVVRAVSANNDGHRKVGFSAPSLQGQSDLISTTLAMADVDPSTIGYVETHGTGTVIGDPVEFDALVEAFGTTLGQRCALGSVKANIGHTHAAAGVAGLIKSVLAIENATVPPMAHFQAPNPNMALEQSPFYIPTEPQVWPAEMTPRRAAVSSFGIGGTNLHAIIEQAPDFPTPSASQGPLVYPVSAQTEDVAKELAERLQAQLSTLSNRDDFSRLAFCLQTKRREFPYRLAIVVSEGKEGQWLFEKVEPTCGANEVSGSVLRLRHENAVALSACERNTLVSQAKTLISAVPSITSVSGQGDMLWLAAAVAGVMESEGVLSALAFAQSGALPTVPSRHHTPLTVLSDINGIAITPDQLADDGFWIGQLTNTAQAHPACSENKRTVGGHGLTFGLAETQSPGLERLLADLWVNAGAIDWRVFHSNGVPSHLAGPNYPFSRTPFPVPPAVSQQVSPSSDSALPKELTSVNARPDLSSTFRPAENQTELLVTGLMEQMLGIAPVGMDDDFFELGGHSLLATKLAIAIEKSFGTVLEIANFLEVPTAASICSFLASATPAQFPYNHGNEETNT</sequence>
<feature type="domain" description="Ketosynthase family 3 (KS3)" evidence="5">
    <location>
        <begin position="11"/>
        <end position="436"/>
    </location>
</feature>
<dbReference type="InterPro" id="IPR018201">
    <property type="entry name" value="Ketoacyl_synth_AS"/>
</dbReference>
<dbReference type="Proteomes" id="UP000183371">
    <property type="component" value="Unassembled WGS sequence"/>
</dbReference>
<dbReference type="InterPro" id="IPR014031">
    <property type="entry name" value="Ketoacyl_synth_C"/>
</dbReference>
<dbReference type="SUPFAM" id="SSF47336">
    <property type="entry name" value="ACP-like"/>
    <property type="match status" value="1"/>
</dbReference>
<dbReference type="GO" id="GO:0004315">
    <property type="term" value="F:3-oxoacyl-[acyl-carrier-protein] synthase activity"/>
    <property type="evidence" value="ECO:0007669"/>
    <property type="project" value="InterPro"/>
</dbReference>
<dbReference type="PROSITE" id="PS00606">
    <property type="entry name" value="KS3_1"/>
    <property type="match status" value="1"/>
</dbReference>
<dbReference type="GO" id="GO:0006633">
    <property type="term" value="P:fatty acid biosynthetic process"/>
    <property type="evidence" value="ECO:0007669"/>
    <property type="project" value="InterPro"/>
</dbReference>
<dbReference type="PANTHER" id="PTHR43775">
    <property type="entry name" value="FATTY ACID SYNTHASE"/>
    <property type="match status" value="1"/>
</dbReference>
<keyword evidence="7" id="KW-1185">Reference proteome</keyword>
<keyword evidence="3" id="KW-0808">Transferase</keyword>
<dbReference type="InterPro" id="IPR020806">
    <property type="entry name" value="PKS_PP-bd"/>
</dbReference>
<evidence type="ECO:0000313" key="6">
    <source>
        <dbReference type="EMBL" id="SFU15401.1"/>
    </source>
</evidence>
<dbReference type="InterPro" id="IPR029058">
    <property type="entry name" value="AB_hydrolase_fold"/>
</dbReference>
<dbReference type="GO" id="GO:0005737">
    <property type="term" value="C:cytoplasm"/>
    <property type="evidence" value="ECO:0007669"/>
    <property type="project" value="TreeGrafter"/>
</dbReference>
<dbReference type="GO" id="GO:0004312">
    <property type="term" value="F:fatty acid synthase activity"/>
    <property type="evidence" value="ECO:0007669"/>
    <property type="project" value="TreeGrafter"/>
</dbReference>
<dbReference type="InterPro" id="IPR050091">
    <property type="entry name" value="PKS_NRPS_Biosynth_Enz"/>
</dbReference>
<dbReference type="SMART" id="SM00825">
    <property type="entry name" value="PKS_KS"/>
    <property type="match status" value="1"/>
</dbReference>
<gene>
    <name evidence="6" type="ORF">SAMN05444141_11119</name>
</gene>
<protein>
    <submittedName>
        <fullName evidence="6">Phosphopantetheine attachment site</fullName>
    </submittedName>
</protein>
<dbReference type="InterPro" id="IPR009081">
    <property type="entry name" value="PP-bd_ACP"/>
</dbReference>
<name>A0A1I7DUM3_9HYPH</name>
<dbReference type="InterPro" id="IPR014030">
    <property type="entry name" value="Ketoacyl_synth_N"/>
</dbReference>
<evidence type="ECO:0000256" key="3">
    <source>
        <dbReference type="ARBA" id="ARBA00022679"/>
    </source>
</evidence>
<dbReference type="GO" id="GO:0071770">
    <property type="term" value="P:DIM/DIP cell wall layer assembly"/>
    <property type="evidence" value="ECO:0007669"/>
    <property type="project" value="TreeGrafter"/>
</dbReference>
<evidence type="ECO:0000259" key="4">
    <source>
        <dbReference type="PROSITE" id="PS50075"/>
    </source>
</evidence>
<dbReference type="InterPro" id="IPR036736">
    <property type="entry name" value="ACP-like_sf"/>
</dbReference>
<dbReference type="InterPro" id="IPR016039">
    <property type="entry name" value="Thiolase-like"/>
</dbReference>
<dbReference type="EMBL" id="FPBD01000011">
    <property type="protein sequence ID" value="SFU15401.1"/>
    <property type="molecule type" value="Genomic_DNA"/>
</dbReference>
<dbReference type="InterPro" id="IPR032821">
    <property type="entry name" value="PKS_assoc"/>
</dbReference>
<dbReference type="RefSeq" id="WP_167369230.1">
    <property type="nucleotide sequence ID" value="NZ_FPBD01000011.1"/>
</dbReference>
<dbReference type="GO" id="GO:0005886">
    <property type="term" value="C:plasma membrane"/>
    <property type="evidence" value="ECO:0007669"/>
    <property type="project" value="TreeGrafter"/>
</dbReference>
<proteinExistence type="predicted"/>
<dbReference type="SUPFAM" id="SSF53901">
    <property type="entry name" value="Thiolase-like"/>
    <property type="match status" value="1"/>
</dbReference>
<dbReference type="Gene3D" id="3.40.50.1820">
    <property type="entry name" value="alpha/beta hydrolase"/>
    <property type="match status" value="1"/>
</dbReference>
<dbReference type="Pfam" id="PF02801">
    <property type="entry name" value="Ketoacyl-synt_C"/>
    <property type="match status" value="1"/>
</dbReference>
<reference evidence="7" key="1">
    <citation type="submission" date="2016-10" db="EMBL/GenBank/DDBJ databases">
        <authorList>
            <person name="Varghese N."/>
            <person name="Submissions S."/>
        </authorList>
    </citation>
    <scope>NUCLEOTIDE SEQUENCE [LARGE SCALE GENOMIC DNA]</scope>
    <source>
        <strain evidence="7">DSM 17465</strain>
    </source>
</reference>
<feature type="domain" description="Carrier" evidence="4">
    <location>
        <begin position="748"/>
        <end position="823"/>
    </location>
</feature>
<dbReference type="SMART" id="SM00823">
    <property type="entry name" value="PKS_PP"/>
    <property type="match status" value="1"/>
</dbReference>
<evidence type="ECO:0000256" key="2">
    <source>
        <dbReference type="ARBA" id="ARBA00022553"/>
    </source>
</evidence>
<dbReference type="Pfam" id="PF16197">
    <property type="entry name" value="KAsynt_C_assoc"/>
    <property type="match status" value="1"/>
</dbReference>
<keyword evidence="2" id="KW-0597">Phosphoprotein</keyword>
<dbReference type="PROSITE" id="PS52004">
    <property type="entry name" value="KS3_2"/>
    <property type="match status" value="1"/>
</dbReference>
<dbReference type="AlphaFoldDB" id="A0A1I7DUM3"/>
<dbReference type="InterPro" id="IPR020841">
    <property type="entry name" value="PKS_Beta-ketoAc_synthase_dom"/>
</dbReference>
<evidence type="ECO:0000259" key="5">
    <source>
        <dbReference type="PROSITE" id="PS52004"/>
    </source>
</evidence>
<dbReference type="PROSITE" id="PS50075">
    <property type="entry name" value="CARRIER"/>
    <property type="match status" value="1"/>
</dbReference>
<evidence type="ECO:0000313" key="7">
    <source>
        <dbReference type="Proteomes" id="UP000183371"/>
    </source>
</evidence>
<dbReference type="Gene3D" id="1.10.1240.100">
    <property type="match status" value="1"/>
</dbReference>
<dbReference type="CDD" id="cd00833">
    <property type="entry name" value="PKS"/>
    <property type="match status" value="1"/>
</dbReference>
<evidence type="ECO:0000256" key="1">
    <source>
        <dbReference type="ARBA" id="ARBA00022450"/>
    </source>
</evidence>
<keyword evidence="1" id="KW-0596">Phosphopantetheine</keyword>
<dbReference type="GO" id="GO:0031177">
    <property type="term" value="F:phosphopantetheine binding"/>
    <property type="evidence" value="ECO:0007669"/>
    <property type="project" value="InterPro"/>
</dbReference>
<dbReference type="Gene3D" id="3.40.47.10">
    <property type="match status" value="1"/>
</dbReference>